<protein>
    <submittedName>
        <fullName evidence="1">Uncharacterized protein</fullName>
    </submittedName>
</protein>
<proteinExistence type="predicted"/>
<sequence length="15" mass="1783">MYIIPCFKALSFRGH</sequence>
<dbReference type="EMBL" id="KN395939">
    <property type="protein sequence ID" value="KHG11488.1"/>
    <property type="molecule type" value="Genomic_DNA"/>
</dbReference>
<keyword evidence="2" id="KW-1185">Reference proteome</keyword>
<gene>
    <name evidence="1" type="ORF">F383_14860</name>
</gene>
<reference evidence="2" key="1">
    <citation type="submission" date="2014-09" db="EMBL/GenBank/DDBJ databases">
        <authorList>
            <person name="Mudge J."/>
            <person name="Ramaraj T."/>
            <person name="Lindquist I.E."/>
            <person name="Bharti A.K."/>
            <person name="Sundararajan A."/>
            <person name="Cameron C.T."/>
            <person name="Woodward J.E."/>
            <person name="May G.D."/>
            <person name="Brubaker C."/>
            <person name="Broadhvest J."/>
            <person name="Wilkins T.A."/>
        </authorList>
    </citation>
    <scope>NUCLEOTIDE SEQUENCE</scope>
    <source>
        <strain evidence="2">cv. AKA8401</strain>
    </source>
</reference>
<accession>A0A0B0NAB8</accession>
<evidence type="ECO:0000313" key="2">
    <source>
        <dbReference type="Proteomes" id="UP000032142"/>
    </source>
</evidence>
<name>A0A0B0NAB8_GOSAR</name>
<dbReference type="Proteomes" id="UP000032142">
    <property type="component" value="Unassembled WGS sequence"/>
</dbReference>
<organism evidence="1 2">
    <name type="scientific">Gossypium arboreum</name>
    <name type="common">Tree cotton</name>
    <name type="synonym">Gossypium nanking</name>
    <dbReference type="NCBI Taxonomy" id="29729"/>
    <lineage>
        <taxon>Eukaryota</taxon>
        <taxon>Viridiplantae</taxon>
        <taxon>Streptophyta</taxon>
        <taxon>Embryophyta</taxon>
        <taxon>Tracheophyta</taxon>
        <taxon>Spermatophyta</taxon>
        <taxon>Magnoliopsida</taxon>
        <taxon>eudicotyledons</taxon>
        <taxon>Gunneridae</taxon>
        <taxon>Pentapetalae</taxon>
        <taxon>rosids</taxon>
        <taxon>malvids</taxon>
        <taxon>Malvales</taxon>
        <taxon>Malvaceae</taxon>
        <taxon>Malvoideae</taxon>
        <taxon>Gossypium</taxon>
    </lineage>
</organism>
<evidence type="ECO:0000313" key="1">
    <source>
        <dbReference type="EMBL" id="KHG11488.1"/>
    </source>
</evidence>